<protein>
    <submittedName>
        <fullName evidence="2">Uncharacterized protein</fullName>
    </submittedName>
</protein>
<name>A0A437AP17_9MICR</name>
<evidence type="ECO:0000313" key="2">
    <source>
        <dbReference type="EMBL" id="RVD92767.1"/>
    </source>
</evidence>
<dbReference type="AlphaFoldDB" id="A0A437AP17"/>
<gene>
    <name evidence="2" type="ORF">TUBRATIS_007160</name>
</gene>
<dbReference type="EMBL" id="RCSS01000147">
    <property type="protein sequence ID" value="RVD92767.1"/>
    <property type="molecule type" value="Genomic_DNA"/>
</dbReference>
<sequence>MKSNKIVEEKKKEIESMGYLRKIPIVTVYVLEKHLLDKIPSNLKKYSNQLKSLSYATITLFSTTILPMMYIYSRDKNEEECILGIN</sequence>
<feature type="transmembrane region" description="Helical" evidence="1">
    <location>
        <begin position="53"/>
        <end position="72"/>
    </location>
</feature>
<proteinExistence type="predicted"/>
<comment type="caution">
    <text evidence="2">The sequence shown here is derived from an EMBL/GenBank/DDBJ whole genome shotgun (WGS) entry which is preliminary data.</text>
</comment>
<keyword evidence="1" id="KW-0812">Transmembrane</keyword>
<dbReference type="OrthoDB" id="10446948at2759"/>
<evidence type="ECO:0000313" key="3">
    <source>
        <dbReference type="Proteomes" id="UP000282876"/>
    </source>
</evidence>
<dbReference type="VEuPathDB" id="MicrosporidiaDB:TUBRATIS_007160"/>
<accession>A0A437AP17</accession>
<keyword evidence="3" id="KW-1185">Reference proteome</keyword>
<keyword evidence="1" id="KW-0472">Membrane</keyword>
<dbReference type="Proteomes" id="UP000282876">
    <property type="component" value="Unassembled WGS sequence"/>
</dbReference>
<reference evidence="2 3" key="1">
    <citation type="submission" date="2018-10" db="EMBL/GenBank/DDBJ databases">
        <title>Draft genome sequence of the microsporidian Tubulinosema ratisbonensis.</title>
        <authorList>
            <person name="Polonais V."/>
            <person name="Peyretaillade E."/>
            <person name="Niehus S."/>
            <person name="Wawrzyniak I."/>
            <person name="Franchet A."/>
            <person name="Gaspin C."/>
            <person name="Reichstadt M."/>
            <person name="Belser C."/>
            <person name="Labadie K."/>
            <person name="Delbac F."/>
            <person name="Ferrandon D."/>
        </authorList>
    </citation>
    <scope>NUCLEOTIDE SEQUENCE [LARGE SCALE GENOMIC DNA]</scope>
    <source>
        <strain evidence="2 3">Franzen</strain>
    </source>
</reference>
<keyword evidence="1" id="KW-1133">Transmembrane helix</keyword>
<organism evidence="2 3">
    <name type="scientific">Tubulinosema ratisbonensis</name>
    <dbReference type="NCBI Taxonomy" id="291195"/>
    <lineage>
        <taxon>Eukaryota</taxon>
        <taxon>Fungi</taxon>
        <taxon>Fungi incertae sedis</taxon>
        <taxon>Microsporidia</taxon>
        <taxon>Tubulinosematoidea</taxon>
        <taxon>Tubulinosematidae</taxon>
        <taxon>Tubulinosema</taxon>
    </lineage>
</organism>
<evidence type="ECO:0000256" key="1">
    <source>
        <dbReference type="SAM" id="Phobius"/>
    </source>
</evidence>